<dbReference type="AlphaFoldDB" id="A0A7T0P9W3"/>
<evidence type="ECO:0000256" key="7">
    <source>
        <dbReference type="SAM" id="MobiDB-lite"/>
    </source>
</evidence>
<comment type="subcellular location">
    <subcellularLocation>
        <location evidence="1">Membrane</location>
        <topology evidence="1">Multi-pass membrane protein</topology>
    </subcellularLocation>
</comment>
<keyword evidence="6 8" id="KW-0472">Membrane</keyword>
<protein>
    <submittedName>
        <fullName evidence="10">Rhomboid family intramembrane serine protease</fullName>
    </submittedName>
</protein>
<evidence type="ECO:0000313" key="10">
    <source>
        <dbReference type="EMBL" id="QPK79198.1"/>
    </source>
</evidence>
<evidence type="ECO:0000259" key="9">
    <source>
        <dbReference type="Pfam" id="PF01694"/>
    </source>
</evidence>
<evidence type="ECO:0000256" key="5">
    <source>
        <dbReference type="ARBA" id="ARBA00022989"/>
    </source>
</evidence>
<dbReference type="InterPro" id="IPR022764">
    <property type="entry name" value="Peptidase_S54_rhomboid_dom"/>
</dbReference>
<dbReference type="GO" id="GO:0016020">
    <property type="term" value="C:membrane"/>
    <property type="evidence" value="ECO:0007669"/>
    <property type="project" value="UniProtKB-SubCell"/>
</dbReference>
<dbReference type="SUPFAM" id="SSF144091">
    <property type="entry name" value="Rhomboid-like"/>
    <property type="match status" value="1"/>
</dbReference>
<evidence type="ECO:0000256" key="2">
    <source>
        <dbReference type="ARBA" id="ARBA00009045"/>
    </source>
</evidence>
<proteinExistence type="inferred from homology"/>
<dbReference type="Gene3D" id="1.20.1540.10">
    <property type="entry name" value="Rhomboid-like"/>
    <property type="match status" value="1"/>
</dbReference>
<evidence type="ECO:0000256" key="6">
    <source>
        <dbReference type="ARBA" id="ARBA00023136"/>
    </source>
</evidence>
<evidence type="ECO:0000256" key="8">
    <source>
        <dbReference type="SAM" id="Phobius"/>
    </source>
</evidence>
<keyword evidence="5 8" id="KW-1133">Transmembrane helix</keyword>
<comment type="similarity">
    <text evidence="2">Belongs to the peptidase S54 family.</text>
</comment>
<feature type="transmembrane region" description="Helical" evidence="8">
    <location>
        <begin position="90"/>
        <end position="109"/>
    </location>
</feature>
<accession>A0A7T0P9W3</accession>
<feature type="domain" description="Peptidase S54 rhomboid" evidence="9">
    <location>
        <begin position="81"/>
        <end position="211"/>
    </location>
</feature>
<keyword evidence="10" id="KW-0645">Protease</keyword>
<feature type="transmembrane region" description="Helical" evidence="8">
    <location>
        <begin position="30"/>
        <end position="55"/>
    </location>
</feature>
<feature type="transmembrane region" description="Helical" evidence="8">
    <location>
        <begin position="217"/>
        <end position="238"/>
    </location>
</feature>
<reference evidence="10 11" key="1">
    <citation type="submission" date="2020-11" db="EMBL/GenBank/DDBJ databases">
        <title>Corynebacterium sp. ZJ-599.</title>
        <authorList>
            <person name="Zhou J."/>
        </authorList>
    </citation>
    <scope>NUCLEOTIDE SEQUENCE [LARGE SCALE GENOMIC DNA]</scope>
    <source>
        <strain evidence="10 11">ZJ-599</strain>
    </source>
</reference>
<keyword evidence="4" id="KW-0378">Hydrolase</keyword>
<dbReference type="PANTHER" id="PTHR43731:SF14">
    <property type="entry name" value="PRESENILIN-ASSOCIATED RHOMBOID-LIKE PROTEIN, MITOCHONDRIAL"/>
    <property type="match status" value="1"/>
</dbReference>
<evidence type="ECO:0000256" key="3">
    <source>
        <dbReference type="ARBA" id="ARBA00022692"/>
    </source>
</evidence>
<dbReference type="Pfam" id="PF01694">
    <property type="entry name" value="Rhomboid"/>
    <property type="match status" value="1"/>
</dbReference>
<evidence type="ECO:0000256" key="1">
    <source>
        <dbReference type="ARBA" id="ARBA00004141"/>
    </source>
</evidence>
<dbReference type="RefSeq" id="WP_165009242.1">
    <property type="nucleotide sequence ID" value="NZ_CP064954.1"/>
</dbReference>
<sequence>MSRIPPTQSQPLPMPPRPPRQPWRQCVRRFAAGAPVTVIIAIACVAVWLVCLVQAGSLMGDYYDSALANSWTLWGPMVAAGQWWQVPGSMFVHVNGAHLAVNLLFLLLVGREVERWLGSALFAACYAVAGLGGAAGVVWLAFEQPTVGASGALYGIMALLLGAQRARGLDLRPTLFLIGANVLYTVSDPSVSLWGHVGGLITGMCLLVFVRSRRAWVRWTGVVLCGAAAVLVLAAIAVV</sequence>
<name>A0A7T0P9W3_9CORY</name>
<feature type="region of interest" description="Disordered" evidence="7">
    <location>
        <begin position="1"/>
        <end position="20"/>
    </location>
</feature>
<keyword evidence="11" id="KW-1185">Reference proteome</keyword>
<dbReference type="KEGG" id="cliz:G7Y31_00190"/>
<organism evidence="10 11">
    <name type="scientific">Corynebacterium lizhenjunii</name>
    <dbReference type="NCBI Taxonomy" id="2709394"/>
    <lineage>
        <taxon>Bacteria</taxon>
        <taxon>Bacillati</taxon>
        <taxon>Actinomycetota</taxon>
        <taxon>Actinomycetes</taxon>
        <taxon>Mycobacteriales</taxon>
        <taxon>Corynebacteriaceae</taxon>
        <taxon>Corynebacterium</taxon>
    </lineage>
</organism>
<feature type="compositionally biased region" description="Low complexity" evidence="7">
    <location>
        <begin position="1"/>
        <end position="11"/>
    </location>
</feature>
<dbReference type="GO" id="GO:0006508">
    <property type="term" value="P:proteolysis"/>
    <property type="evidence" value="ECO:0007669"/>
    <property type="project" value="UniProtKB-KW"/>
</dbReference>
<dbReference type="GO" id="GO:0004252">
    <property type="term" value="F:serine-type endopeptidase activity"/>
    <property type="evidence" value="ECO:0007669"/>
    <property type="project" value="InterPro"/>
</dbReference>
<dbReference type="EMBL" id="CP064954">
    <property type="protein sequence ID" value="QPK79198.1"/>
    <property type="molecule type" value="Genomic_DNA"/>
</dbReference>
<dbReference type="Proteomes" id="UP000594681">
    <property type="component" value="Chromosome"/>
</dbReference>
<evidence type="ECO:0000256" key="4">
    <source>
        <dbReference type="ARBA" id="ARBA00022801"/>
    </source>
</evidence>
<dbReference type="InterPro" id="IPR035952">
    <property type="entry name" value="Rhomboid-like_sf"/>
</dbReference>
<dbReference type="PANTHER" id="PTHR43731">
    <property type="entry name" value="RHOMBOID PROTEASE"/>
    <property type="match status" value="1"/>
</dbReference>
<feature type="transmembrane region" description="Helical" evidence="8">
    <location>
        <begin position="121"/>
        <end position="141"/>
    </location>
</feature>
<gene>
    <name evidence="10" type="ORF">G7Y31_00190</name>
</gene>
<feature type="transmembrane region" description="Helical" evidence="8">
    <location>
        <begin position="193"/>
        <end position="210"/>
    </location>
</feature>
<dbReference type="InterPro" id="IPR050925">
    <property type="entry name" value="Rhomboid_protease_S54"/>
</dbReference>
<evidence type="ECO:0000313" key="11">
    <source>
        <dbReference type="Proteomes" id="UP000594681"/>
    </source>
</evidence>
<keyword evidence="3 8" id="KW-0812">Transmembrane</keyword>